<keyword evidence="3" id="KW-1185">Reference proteome</keyword>
<dbReference type="EMBL" id="FMZZ01000001">
    <property type="protein sequence ID" value="SDC20339.1"/>
    <property type="molecule type" value="Genomic_DNA"/>
</dbReference>
<dbReference type="InterPro" id="IPR001387">
    <property type="entry name" value="Cro/C1-type_HTH"/>
</dbReference>
<protein>
    <recommendedName>
        <fullName evidence="1">HTH cro/C1-type domain-containing protein</fullName>
    </recommendedName>
</protein>
<evidence type="ECO:0000259" key="1">
    <source>
        <dbReference type="PROSITE" id="PS50943"/>
    </source>
</evidence>
<reference evidence="3" key="1">
    <citation type="submission" date="2016-10" db="EMBL/GenBank/DDBJ databases">
        <authorList>
            <person name="Varghese N."/>
            <person name="Submissions S."/>
        </authorList>
    </citation>
    <scope>NUCLEOTIDE SEQUENCE [LARGE SCALE GENOMIC DNA]</scope>
    <source>
        <strain evidence="3">IBRC-M 10403</strain>
    </source>
</reference>
<dbReference type="Proteomes" id="UP000199501">
    <property type="component" value="Unassembled WGS sequence"/>
</dbReference>
<sequence length="88" mass="9534">MIIAYEEGTAQPTDAHLSTLADALTVTTAEFTGPPDADDSWEYWGLICAAMPPMTSEQIASVAVVLRRIDQQRQNADTRPDTARPEAA</sequence>
<name>A0A1G6JNM5_9PSEU</name>
<proteinExistence type="predicted"/>
<feature type="domain" description="HTH cro/C1-type" evidence="1">
    <location>
        <begin position="1"/>
        <end position="31"/>
    </location>
</feature>
<organism evidence="2 3">
    <name type="scientific">Actinokineospora iranica</name>
    <dbReference type="NCBI Taxonomy" id="1271860"/>
    <lineage>
        <taxon>Bacteria</taxon>
        <taxon>Bacillati</taxon>
        <taxon>Actinomycetota</taxon>
        <taxon>Actinomycetes</taxon>
        <taxon>Pseudonocardiales</taxon>
        <taxon>Pseudonocardiaceae</taxon>
        <taxon>Actinokineospora</taxon>
    </lineage>
</organism>
<evidence type="ECO:0000313" key="3">
    <source>
        <dbReference type="Proteomes" id="UP000199501"/>
    </source>
</evidence>
<evidence type="ECO:0000313" key="2">
    <source>
        <dbReference type="EMBL" id="SDC20339.1"/>
    </source>
</evidence>
<dbReference type="PROSITE" id="PS50943">
    <property type="entry name" value="HTH_CROC1"/>
    <property type="match status" value="1"/>
</dbReference>
<dbReference type="AlphaFoldDB" id="A0A1G6JNM5"/>
<gene>
    <name evidence="2" type="ORF">SAMN05216174_101492</name>
</gene>
<accession>A0A1G6JNM5</accession>